<dbReference type="AlphaFoldDB" id="A0A371G8Z9"/>
<evidence type="ECO:0000256" key="3">
    <source>
        <dbReference type="ARBA" id="ARBA00022692"/>
    </source>
</evidence>
<protein>
    <submittedName>
        <fullName evidence="7">Folate-biopterin transporter 1, chloroplastic</fullName>
    </submittedName>
</protein>
<evidence type="ECO:0000256" key="2">
    <source>
        <dbReference type="ARBA" id="ARBA00022448"/>
    </source>
</evidence>
<keyword evidence="5 6" id="KW-0472">Membrane</keyword>
<feature type="non-terminal residue" evidence="7">
    <location>
        <position position="1"/>
    </location>
</feature>
<evidence type="ECO:0000256" key="4">
    <source>
        <dbReference type="ARBA" id="ARBA00022989"/>
    </source>
</evidence>
<dbReference type="EMBL" id="QJKJ01006359">
    <property type="protein sequence ID" value="RDX87005.1"/>
    <property type="molecule type" value="Genomic_DNA"/>
</dbReference>
<dbReference type="Pfam" id="PF03092">
    <property type="entry name" value="BT1"/>
    <property type="match status" value="1"/>
</dbReference>
<keyword evidence="4 6" id="KW-1133">Transmembrane helix</keyword>
<dbReference type="PANTHER" id="PTHR31585:SF0">
    <property type="entry name" value="FOLATE-BIOPTERIN TRANSPORTER 1, CHLOROPLASTIC"/>
    <property type="match status" value="1"/>
</dbReference>
<feature type="transmembrane region" description="Helical" evidence="6">
    <location>
        <begin position="23"/>
        <end position="43"/>
    </location>
</feature>
<keyword evidence="8" id="KW-1185">Reference proteome</keyword>
<reference evidence="7" key="1">
    <citation type="submission" date="2018-05" db="EMBL/GenBank/DDBJ databases">
        <title>Draft genome of Mucuna pruriens seed.</title>
        <authorList>
            <person name="Nnadi N.E."/>
            <person name="Vos R."/>
            <person name="Hasami M.H."/>
            <person name="Devisetty U.K."/>
            <person name="Aguiy J.C."/>
        </authorList>
    </citation>
    <scope>NUCLEOTIDE SEQUENCE [LARGE SCALE GENOMIC DNA]</scope>
    <source>
        <strain evidence="7">JCA_2017</strain>
    </source>
</reference>
<evidence type="ECO:0000256" key="1">
    <source>
        <dbReference type="ARBA" id="ARBA00004141"/>
    </source>
</evidence>
<comment type="caution">
    <text evidence="7">The sequence shown here is derived from an EMBL/GenBank/DDBJ whole genome shotgun (WGS) entry which is preliminary data.</text>
</comment>
<sequence length="140" mass="15292">MNLEVASSSKDTPRKHKYRMSNIKLFGVDLFPNNVIVVMIYFVQDSMVVERAHGESQSTLGSLQSLCWGSLAFGGIVSSYFSGRLLDAYGDSFMFVLVLGTRLCPKGMETTLFANFMSISNGASVVGGEINCSKLSKLQL</sequence>
<keyword evidence="3 6" id="KW-0812">Transmembrane</keyword>
<evidence type="ECO:0000313" key="8">
    <source>
        <dbReference type="Proteomes" id="UP000257109"/>
    </source>
</evidence>
<gene>
    <name evidence="7" type="ORF">CR513_31574</name>
</gene>
<dbReference type="Proteomes" id="UP000257109">
    <property type="component" value="Unassembled WGS sequence"/>
</dbReference>
<evidence type="ECO:0000256" key="6">
    <source>
        <dbReference type="SAM" id="Phobius"/>
    </source>
</evidence>
<evidence type="ECO:0000256" key="5">
    <source>
        <dbReference type="ARBA" id="ARBA00023136"/>
    </source>
</evidence>
<accession>A0A371G8Z9</accession>
<dbReference type="STRING" id="157652.A0A371G8Z9"/>
<comment type="subcellular location">
    <subcellularLocation>
        <location evidence="1">Membrane</location>
        <topology evidence="1">Multi-pass membrane protein</topology>
    </subcellularLocation>
</comment>
<proteinExistence type="predicted"/>
<dbReference type="OrthoDB" id="754047at2759"/>
<keyword evidence="2" id="KW-0813">Transport</keyword>
<dbReference type="GO" id="GO:0016020">
    <property type="term" value="C:membrane"/>
    <property type="evidence" value="ECO:0007669"/>
    <property type="project" value="UniProtKB-SubCell"/>
</dbReference>
<evidence type="ECO:0000313" key="7">
    <source>
        <dbReference type="EMBL" id="RDX87005.1"/>
    </source>
</evidence>
<dbReference type="PANTHER" id="PTHR31585">
    <property type="entry name" value="FOLATE-BIOPTERIN TRANSPORTER 1, CHLOROPLASTIC"/>
    <property type="match status" value="1"/>
</dbReference>
<organism evidence="7 8">
    <name type="scientific">Mucuna pruriens</name>
    <name type="common">Velvet bean</name>
    <name type="synonym">Dolichos pruriens</name>
    <dbReference type="NCBI Taxonomy" id="157652"/>
    <lineage>
        <taxon>Eukaryota</taxon>
        <taxon>Viridiplantae</taxon>
        <taxon>Streptophyta</taxon>
        <taxon>Embryophyta</taxon>
        <taxon>Tracheophyta</taxon>
        <taxon>Spermatophyta</taxon>
        <taxon>Magnoliopsida</taxon>
        <taxon>eudicotyledons</taxon>
        <taxon>Gunneridae</taxon>
        <taxon>Pentapetalae</taxon>
        <taxon>rosids</taxon>
        <taxon>fabids</taxon>
        <taxon>Fabales</taxon>
        <taxon>Fabaceae</taxon>
        <taxon>Papilionoideae</taxon>
        <taxon>50 kb inversion clade</taxon>
        <taxon>NPAAA clade</taxon>
        <taxon>indigoferoid/millettioid clade</taxon>
        <taxon>Phaseoleae</taxon>
        <taxon>Mucuna</taxon>
    </lineage>
</organism>
<dbReference type="InterPro" id="IPR039309">
    <property type="entry name" value="BT1"/>
</dbReference>
<name>A0A371G8Z9_MUCPR</name>